<comment type="similarity">
    <text evidence="7">Belongs to the binding-protein-dependent transport system permease family.</text>
</comment>
<evidence type="ECO:0000256" key="4">
    <source>
        <dbReference type="ARBA" id="ARBA00022692"/>
    </source>
</evidence>
<keyword evidence="4 7" id="KW-0812">Transmembrane</keyword>
<dbReference type="Proteomes" id="UP000555756">
    <property type="component" value="Unassembled WGS sequence"/>
</dbReference>
<dbReference type="GO" id="GO:0043190">
    <property type="term" value="C:ATP-binding cassette (ABC) transporter complex"/>
    <property type="evidence" value="ECO:0007669"/>
    <property type="project" value="TreeGrafter"/>
</dbReference>
<dbReference type="InterPro" id="IPR035906">
    <property type="entry name" value="MetI-like_sf"/>
</dbReference>
<evidence type="ECO:0000256" key="1">
    <source>
        <dbReference type="ARBA" id="ARBA00004651"/>
    </source>
</evidence>
<comment type="caution">
    <text evidence="9">The sequence shown here is derived from an EMBL/GenBank/DDBJ whole genome shotgun (WGS) entry which is preliminary data.</text>
</comment>
<dbReference type="GO" id="GO:0031460">
    <property type="term" value="P:glycine betaine transport"/>
    <property type="evidence" value="ECO:0007669"/>
    <property type="project" value="TreeGrafter"/>
</dbReference>
<gene>
    <name evidence="9" type="primary">choW</name>
    <name evidence="9" type="ORF">HLH34_12805</name>
</gene>
<feature type="transmembrane region" description="Helical" evidence="7">
    <location>
        <begin position="144"/>
        <end position="171"/>
    </location>
</feature>
<dbReference type="GO" id="GO:0015226">
    <property type="term" value="F:carnitine transmembrane transporter activity"/>
    <property type="evidence" value="ECO:0007669"/>
    <property type="project" value="TreeGrafter"/>
</dbReference>
<dbReference type="PROSITE" id="PS50928">
    <property type="entry name" value="ABC_TM1"/>
    <property type="match status" value="1"/>
</dbReference>
<dbReference type="Gene3D" id="1.10.3720.10">
    <property type="entry name" value="MetI-like"/>
    <property type="match status" value="1"/>
</dbReference>
<sequence>MDGLEHWITAHKIPVGMVMAGVVELIRTHCLGVFNAISDVVGFCADGLTNLLLDVPALLLVALCAAGAYGWRRSIGLAALIALGLLFIINQGYWQDTMATLSLILFSTLACMLIGVPVGIAAAHRPWLGRALHPVLDLMQTLPTFVYLIPTLILFGLGTVPGMISTIVFAIPAPIRMTQMGIASVPRGLIEAGESFGATPSQLLWKVELPAALPMIQAGLTQCIMLSLSMVVIAALVGAGGLGVPVVRALNTVQVDTGFESGFAIVLLAIMLDRLCRPKGSSR</sequence>
<dbReference type="GO" id="GO:0015871">
    <property type="term" value="P:choline transport"/>
    <property type="evidence" value="ECO:0007669"/>
    <property type="project" value="TreeGrafter"/>
</dbReference>
<evidence type="ECO:0000256" key="3">
    <source>
        <dbReference type="ARBA" id="ARBA00022475"/>
    </source>
</evidence>
<reference evidence="9 10" key="1">
    <citation type="submission" date="2020-04" db="EMBL/GenBank/DDBJ databases">
        <title>Description of novel Gluconacetobacter.</title>
        <authorList>
            <person name="Sombolestani A."/>
        </authorList>
    </citation>
    <scope>NUCLEOTIDE SEQUENCE [LARGE SCALE GENOMIC DNA]</scope>
    <source>
        <strain evidence="9 10">LMG 21311</strain>
    </source>
</reference>
<evidence type="ECO:0000313" key="10">
    <source>
        <dbReference type="Proteomes" id="UP000555756"/>
    </source>
</evidence>
<accession>A0A7W4PER0</accession>
<organism evidence="9 10">
    <name type="scientific">Gluconacetobacter azotocaptans</name>
    <dbReference type="NCBI Taxonomy" id="142834"/>
    <lineage>
        <taxon>Bacteria</taxon>
        <taxon>Pseudomonadati</taxon>
        <taxon>Pseudomonadota</taxon>
        <taxon>Alphaproteobacteria</taxon>
        <taxon>Acetobacterales</taxon>
        <taxon>Acetobacteraceae</taxon>
        <taxon>Gluconacetobacter</taxon>
    </lineage>
</organism>
<feature type="transmembrane region" description="Helical" evidence="7">
    <location>
        <begin position="51"/>
        <end position="69"/>
    </location>
</feature>
<name>A0A7W4PER0_9PROT</name>
<feature type="domain" description="ABC transmembrane type-1" evidence="8">
    <location>
        <begin position="97"/>
        <end position="276"/>
    </location>
</feature>
<dbReference type="FunFam" id="1.10.3720.10:FF:000001">
    <property type="entry name" value="Glycine betaine ABC transporter, permease"/>
    <property type="match status" value="1"/>
</dbReference>
<protein>
    <submittedName>
        <fullName evidence="9">Choline ABC transporter permease subunit</fullName>
    </submittedName>
</protein>
<feature type="transmembrane region" description="Helical" evidence="7">
    <location>
        <begin position="75"/>
        <end position="94"/>
    </location>
</feature>
<comment type="subcellular location">
    <subcellularLocation>
        <location evidence="1 7">Cell membrane</location>
        <topology evidence="1 7">Multi-pass membrane protein</topology>
    </subcellularLocation>
</comment>
<keyword evidence="2 7" id="KW-0813">Transport</keyword>
<dbReference type="InterPro" id="IPR000515">
    <property type="entry name" value="MetI-like"/>
</dbReference>
<dbReference type="InterPro" id="IPR017784">
    <property type="entry name" value="ABC_transptr_choline_permease"/>
</dbReference>
<keyword evidence="3" id="KW-1003">Cell membrane</keyword>
<keyword evidence="6 7" id="KW-0472">Membrane</keyword>
<evidence type="ECO:0000259" key="8">
    <source>
        <dbReference type="PROSITE" id="PS50928"/>
    </source>
</evidence>
<dbReference type="EMBL" id="JABEQF010000009">
    <property type="protein sequence ID" value="MBB2190830.1"/>
    <property type="molecule type" value="Genomic_DNA"/>
</dbReference>
<evidence type="ECO:0000256" key="2">
    <source>
        <dbReference type="ARBA" id="ARBA00022448"/>
    </source>
</evidence>
<evidence type="ECO:0000313" key="9">
    <source>
        <dbReference type="EMBL" id="MBB2190830.1"/>
    </source>
</evidence>
<dbReference type="CDD" id="cd06261">
    <property type="entry name" value="TM_PBP2"/>
    <property type="match status" value="1"/>
</dbReference>
<dbReference type="NCBIfam" id="TIGR03416">
    <property type="entry name" value="ABC_choXWV_perm"/>
    <property type="match status" value="1"/>
</dbReference>
<dbReference type="AlphaFoldDB" id="A0A7W4PER0"/>
<dbReference type="GO" id="GO:0005275">
    <property type="term" value="F:amine transmembrane transporter activity"/>
    <property type="evidence" value="ECO:0007669"/>
    <property type="project" value="TreeGrafter"/>
</dbReference>
<keyword evidence="10" id="KW-1185">Reference proteome</keyword>
<dbReference type="SUPFAM" id="SSF161098">
    <property type="entry name" value="MetI-like"/>
    <property type="match status" value="1"/>
</dbReference>
<feature type="transmembrane region" description="Helical" evidence="7">
    <location>
        <begin position="223"/>
        <end position="247"/>
    </location>
</feature>
<evidence type="ECO:0000256" key="5">
    <source>
        <dbReference type="ARBA" id="ARBA00022989"/>
    </source>
</evidence>
<feature type="transmembrane region" description="Helical" evidence="7">
    <location>
        <begin position="259"/>
        <end position="276"/>
    </location>
</feature>
<dbReference type="PANTHER" id="PTHR47737:SF1">
    <property type="entry name" value="GLYCINE BETAINE_PROLINE BETAINE TRANSPORT SYSTEM PERMEASE PROTEIN PROW"/>
    <property type="match status" value="1"/>
</dbReference>
<feature type="transmembrane region" description="Helical" evidence="7">
    <location>
        <begin position="101"/>
        <end position="124"/>
    </location>
</feature>
<dbReference type="RefSeq" id="WP_183119972.1">
    <property type="nucleotide sequence ID" value="NZ_JABEQF010000009.1"/>
</dbReference>
<proteinExistence type="inferred from homology"/>
<evidence type="ECO:0000256" key="7">
    <source>
        <dbReference type="RuleBase" id="RU363032"/>
    </source>
</evidence>
<evidence type="ECO:0000256" key="6">
    <source>
        <dbReference type="ARBA" id="ARBA00023136"/>
    </source>
</evidence>
<keyword evidence="5 7" id="KW-1133">Transmembrane helix</keyword>
<dbReference type="Pfam" id="PF00528">
    <property type="entry name" value="BPD_transp_1"/>
    <property type="match status" value="1"/>
</dbReference>
<dbReference type="PANTHER" id="PTHR47737">
    <property type="entry name" value="GLYCINE BETAINE/PROLINE BETAINE TRANSPORT SYSTEM PERMEASE PROTEIN PROW"/>
    <property type="match status" value="1"/>
</dbReference>